<proteinExistence type="predicted"/>
<protein>
    <submittedName>
        <fullName evidence="2">Uncharacterized protein</fullName>
    </submittedName>
</protein>
<evidence type="ECO:0000256" key="1">
    <source>
        <dbReference type="SAM" id="Coils"/>
    </source>
</evidence>
<evidence type="ECO:0000313" key="3">
    <source>
        <dbReference type="Proteomes" id="UP000515915"/>
    </source>
</evidence>
<feature type="coiled-coil region" evidence="1">
    <location>
        <begin position="61"/>
        <end position="88"/>
    </location>
</feature>
<evidence type="ECO:0000313" key="2">
    <source>
        <dbReference type="EMBL" id="QNI20389.1"/>
    </source>
</evidence>
<dbReference type="EMBL" id="MT700412">
    <property type="protein sequence ID" value="QNI20389.1"/>
    <property type="molecule type" value="Genomic_DNA"/>
</dbReference>
<organism evidence="2 3">
    <name type="scientific">Bacillus phage 1_ICo-2020</name>
    <dbReference type="NCBI Taxonomy" id="2759272"/>
    <lineage>
        <taxon>Viruses</taxon>
        <taxon>Duplodnaviria</taxon>
        <taxon>Heunggongvirae</taxon>
        <taxon>Uroviricota</taxon>
        <taxon>Caudoviricetes</taxon>
        <taxon>Ehrlichviridae</taxon>
        <taxon>Suttonboningtonvirus</taxon>
        <taxon>Suttonboningtonvirus sv1ICo2020</taxon>
    </lineage>
</organism>
<sequence length="88" mass="10386">MNIQINEDYKLVIDKYNVILQERYEKEDKQRNKIGEFDYKDVGYYPNVEQALKGFVRKSTLNSKASNLKELTEEIRALHDTIKEATIS</sequence>
<reference evidence="2 3" key="1">
    <citation type="submission" date="2020-06" db="EMBL/GenBank/DDBJ databases">
        <authorList>
            <person name="Connerton I.F."/>
        </authorList>
    </citation>
    <scope>NUCLEOTIDE SEQUENCE [LARGE SCALE GENOMIC DNA]</scope>
</reference>
<keyword evidence="1" id="KW-0175">Coiled coil</keyword>
<accession>A0A7G8AKE4</accession>
<name>A0A7G8AKE4_9CAUD</name>
<keyword evidence="3" id="KW-1185">Reference proteome</keyword>
<dbReference type="Proteomes" id="UP000515915">
    <property type="component" value="Segment"/>
</dbReference>